<feature type="region of interest" description="Disordered" evidence="1">
    <location>
        <begin position="1"/>
        <end position="25"/>
    </location>
</feature>
<accession>A0ABN1VV96</accession>
<reference evidence="2 3" key="1">
    <citation type="journal article" date="2019" name="Int. J. Syst. Evol. Microbiol.">
        <title>The Global Catalogue of Microorganisms (GCM) 10K type strain sequencing project: providing services to taxonomists for standard genome sequencing and annotation.</title>
        <authorList>
            <consortium name="The Broad Institute Genomics Platform"/>
            <consortium name="The Broad Institute Genome Sequencing Center for Infectious Disease"/>
            <person name="Wu L."/>
            <person name="Ma J."/>
        </authorList>
    </citation>
    <scope>NUCLEOTIDE SEQUENCE [LARGE SCALE GENOMIC DNA]</scope>
    <source>
        <strain evidence="2 3">JCM 13004</strain>
    </source>
</reference>
<dbReference type="Proteomes" id="UP001500037">
    <property type="component" value="Unassembled WGS sequence"/>
</dbReference>
<gene>
    <name evidence="2" type="ORF">GCM10009665_13560</name>
</gene>
<name>A0ABN1VV96_9ACTN</name>
<evidence type="ECO:0000313" key="2">
    <source>
        <dbReference type="EMBL" id="GAA1224623.1"/>
    </source>
</evidence>
<sequence>MGRSGRDATTLHGMHPDPSAPSSRPVARAGAVCAYQDPRAHAALGHRPIAFVAMDLWHALTALAIAPAAAEATAEALLREIAADATDAALIPGNERAPHQDLWVSAPAYIGGARRVIWFQQSHPGGPLTAYYAPAPQPGP</sequence>
<organism evidence="2 3">
    <name type="scientific">Kitasatospora nipponensis</name>
    <dbReference type="NCBI Taxonomy" id="258049"/>
    <lineage>
        <taxon>Bacteria</taxon>
        <taxon>Bacillati</taxon>
        <taxon>Actinomycetota</taxon>
        <taxon>Actinomycetes</taxon>
        <taxon>Kitasatosporales</taxon>
        <taxon>Streptomycetaceae</taxon>
        <taxon>Kitasatospora</taxon>
    </lineage>
</organism>
<evidence type="ECO:0000256" key="1">
    <source>
        <dbReference type="SAM" id="MobiDB-lite"/>
    </source>
</evidence>
<evidence type="ECO:0000313" key="3">
    <source>
        <dbReference type="Proteomes" id="UP001500037"/>
    </source>
</evidence>
<keyword evidence="3" id="KW-1185">Reference proteome</keyword>
<protein>
    <submittedName>
        <fullName evidence="2">Uncharacterized protein</fullName>
    </submittedName>
</protein>
<dbReference type="EMBL" id="BAAALF010000014">
    <property type="protein sequence ID" value="GAA1224623.1"/>
    <property type="molecule type" value="Genomic_DNA"/>
</dbReference>
<comment type="caution">
    <text evidence="2">The sequence shown here is derived from an EMBL/GenBank/DDBJ whole genome shotgun (WGS) entry which is preliminary data.</text>
</comment>
<proteinExistence type="predicted"/>